<feature type="repeat" description="PPR" evidence="2">
    <location>
        <begin position="213"/>
        <end position="247"/>
    </location>
</feature>
<evidence type="ECO:0000256" key="1">
    <source>
        <dbReference type="ARBA" id="ARBA00022737"/>
    </source>
</evidence>
<feature type="repeat" description="PPR" evidence="2">
    <location>
        <begin position="182"/>
        <end position="212"/>
    </location>
</feature>
<dbReference type="Gene3D" id="1.25.40.10">
    <property type="entry name" value="Tetratricopeptide repeat domain"/>
    <property type="match status" value="4"/>
</dbReference>
<dbReference type="EMBL" id="JBJUIK010000006">
    <property type="protein sequence ID" value="KAL3525122.1"/>
    <property type="molecule type" value="Genomic_DNA"/>
</dbReference>
<dbReference type="Proteomes" id="UP001630127">
    <property type="component" value="Unassembled WGS sequence"/>
</dbReference>
<evidence type="ECO:0000256" key="2">
    <source>
        <dbReference type="PROSITE-ProRule" id="PRU00708"/>
    </source>
</evidence>
<dbReference type="FunFam" id="1.25.40.10:FF:000184">
    <property type="entry name" value="Pentatricopeptide repeat-containing protein, chloroplastic"/>
    <property type="match status" value="1"/>
</dbReference>
<feature type="repeat" description="PPR" evidence="2">
    <location>
        <begin position="349"/>
        <end position="379"/>
    </location>
</feature>
<dbReference type="PROSITE" id="PS51375">
    <property type="entry name" value="PPR"/>
    <property type="match status" value="5"/>
</dbReference>
<keyword evidence="4" id="KW-1185">Reference proteome</keyword>
<dbReference type="Pfam" id="PF20431">
    <property type="entry name" value="E_motif"/>
    <property type="match status" value="1"/>
</dbReference>
<dbReference type="AlphaFoldDB" id="A0ABD3A3U6"/>
<dbReference type="PANTHER" id="PTHR47926:SF416">
    <property type="entry name" value="(WILD MALAYSIAN BANANA) HYPOTHETICAL PROTEIN"/>
    <property type="match status" value="1"/>
</dbReference>
<dbReference type="InterPro" id="IPR046960">
    <property type="entry name" value="PPR_At4g14850-like_plant"/>
</dbReference>
<dbReference type="InterPro" id="IPR046848">
    <property type="entry name" value="E_motif"/>
</dbReference>
<feature type="repeat" description="PPR" evidence="2">
    <location>
        <begin position="314"/>
        <end position="348"/>
    </location>
</feature>
<dbReference type="InterPro" id="IPR011990">
    <property type="entry name" value="TPR-like_helical_dom_sf"/>
</dbReference>
<proteinExistence type="predicted"/>
<dbReference type="NCBIfam" id="TIGR00756">
    <property type="entry name" value="PPR"/>
    <property type="match status" value="6"/>
</dbReference>
<evidence type="ECO:0008006" key="5">
    <source>
        <dbReference type="Google" id="ProtNLM"/>
    </source>
</evidence>
<sequence length="538" mass="59990">MFMVSHFASKYLKSSYKSLSLLDQPCMSFSQLKQIQSRLIISGTIADPFAAGKLLSRLAISEEKSDLSYAYALFRLIPNTSTFVWNTMIRAFTEQNQFNNAVLVSKEMLGNGFLFNNFTFSFVFRACSELKDVSLGVMYHAHVVKLGWEGYDFVLNGLIHFYTSCDVMEIARKLFDVSEVRDVITWTALINGYVKCGSVGIARELFDQMPERNAVSWSTLINGYVQSGLFKEALELFNGMQVAGIRPNHAAFVGALSACAFLGALDQGRWIHAYMKRIKIELDGVLGTALVDMYAKCGCVEMAYHVFEEMPCRDVFAYTSFISGLANHGESARALEAFKRMENEGVRPNEVTFICVLNACSRMGLVEEGLRIFESIKEVYGTELVVQHYGCLVDLLGRAGMLEQARKVVKEMPMEPDSYVLGALLNACTVHGDIDLGKEMVKGLADQSLDHGGVHVLLSNIYAAINRWDDVEGVRKGMDEKKVKKVPGCSLIELDGMICEFVAGDRSHVQMDEIDFVSLVINKHLKSLGLDEYDIGIE</sequence>
<comment type="caution">
    <text evidence="3">The sequence shown here is derived from an EMBL/GenBank/DDBJ whole genome shotgun (WGS) entry which is preliminary data.</text>
</comment>
<feature type="repeat" description="PPR" evidence="2">
    <location>
        <begin position="81"/>
        <end position="115"/>
    </location>
</feature>
<dbReference type="Pfam" id="PF13041">
    <property type="entry name" value="PPR_2"/>
    <property type="match status" value="3"/>
</dbReference>
<gene>
    <name evidence="3" type="ORF">ACH5RR_013494</name>
</gene>
<dbReference type="PANTHER" id="PTHR47926">
    <property type="entry name" value="PENTATRICOPEPTIDE REPEAT-CONTAINING PROTEIN"/>
    <property type="match status" value="1"/>
</dbReference>
<dbReference type="FunFam" id="1.25.40.10:FF:000348">
    <property type="entry name" value="Pentatricopeptide repeat-containing protein chloroplastic"/>
    <property type="match status" value="1"/>
</dbReference>
<evidence type="ECO:0000313" key="3">
    <source>
        <dbReference type="EMBL" id="KAL3525122.1"/>
    </source>
</evidence>
<keyword evidence="1" id="KW-0677">Repeat</keyword>
<dbReference type="Pfam" id="PF12854">
    <property type="entry name" value="PPR_1"/>
    <property type="match status" value="1"/>
</dbReference>
<evidence type="ECO:0000313" key="4">
    <source>
        <dbReference type="Proteomes" id="UP001630127"/>
    </source>
</evidence>
<protein>
    <recommendedName>
        <fullName evidence="5">Pentatricopeptide repeat-containing protein At5g66520-like</fullName>
    </recommendedName>
</protein>
<reference evidence="3 4" key="1">
    <citation type="submission" date="2024-11" db="EMBL/GenBank/DDBJ databases">
        <title>A near-complete genome assembly of Cinchona calisaya.</title>
        <authorList>
            <person name="Lian D.C."/>
            <person name="Zhao X.W."/>
            <person name="Wei L."/>
        </authorList>
    </citation>
    <scope>NUCLEOTIDE SEQUENCE [LARGE SCALE GENOMIC DNA]</scope>
    <source>
        <tissue evidence="3">Nenye</tissue>
    </source>
</reference>
<dbReference type="Pfam" id="PF01535">
    <property type="entry name" value="PPR"/>
    <property type="match status" value="1"/>
</dbReference>
<accession>A0ABD3A3U6</accession>
<dbReference type="InterPro" id="IPR002885">
    <property type="entry name" value="PPR_rpt"/>
</dbReference>
<organism evidence="3 4">
    <name type="scientific">Cinchona calisaya</name>
    <dbReference type="NCBI Taxonomy" id="153742"/>
    <lineage>
        <taxon>Eukaryota</taxon>
        <taxon>Viridiplantae</taxon>
        <taxon>Streptophyta</taxon>
        <taxon>Embryophyta</taxon>
        <taxon>Tracheophyta</taxon>
        <taxon>Spermatophyta</taxon>
        <taxon>Magnoliopsida</taxon>
        <taxon>eudicotyledons</taxon>
        <taxon>Gunneridae</taxon>
        <taxon>Pentapetalae</taxon>
        <taxon>asterids</taxon>
        <taxon>lamiids</taxon>
        <taxon>Gentianales</taxon>
        <taxon>Rubiaceae</taxon>
        <taxon>Cinchonoideae</taxon>
        <taxon>Cinchoneae</taxon>
        <taxon>Cinchona</taxon>
    </lineage>
</organism>
<name>A0ABD3A3U6_9GENT</name>